<evidence type="ECO:0000313" key="1">
    <source>
        <dbReference type="EMBL" id="TNJ35205.1"/>
    </source>
</evidence>
<dbReference type="OrthoDB" id="5965972at2"/>
<organism evidence="1 2">
    <name type="scientific">Arenimonas terrae</name>
    <dbReference type="NCBI Taxonomy" id="2546226"/>
    <lineage>
        <taxon>Bacteria</taxon>
        <taxon>Pseudomonadati</taxon>
        <taxon>Pseudomonadota</taxon>
        <taxon>Gammaproteobacteria</taxon>
        <taxon>Lysobacterales</taxon>
        <taxon>Lysobacteraceae</taxon>
        <taxon>Arenimonas</taxon>
    </lineage>
</organism>
<gene>
    <name evidence="1" type="ORF">E1B00_05435</name>
</gene>
<dbReference type="AlphaFoldDB" id="A0A5C4RW60"/>
<reference evidence="1 2" key="1">
    <citation type="submission" date="2019-03" db="EMBL/GenBank/DDBJ databases">
        <title>Arenimonas daejeonensis sp. nov., isolated from compost.</title>
        <authorList>
            <person name="Jeon C.O."/>
        </authorList>
    </citation>
    <scope>NUCLEOTIDE SEQUENCE [LARGE SCALE GENOMIC DNA]</scope>
    <source>
        <strain evidence="1 2">R29</strain>
    </source>
</reference>
<accession>A0A5C4RW60</accession>
<protein>
    <submittedName>
        <fullName evidence="1">Uncharacterized protein</fullName>
    </submittedName>
</protein>
<name>A0A5C4RW60_9GAMM</name>
<proteinExistence type="predicted"/>
<dbReference type="Proteomes" id="UP000305760">
    <property type="component" value="Unassembled WGS sequence"/>
</dbReference>
<comment type="caution">
    <text evidence="1">The sequence shown here is derived from an EMBL/GenBank/DDBJ whole genome shotgun (WGS) entry which is preliminary data.</text>
</comment>
<dbReference type="EMBL" id="SMDR01000001">
    <property type="protein sequence ID" value="TNJ35205.1"/>
    <property type="molecule type" value="Genomic_DNA"/>
</dbReference>
<sequence length="271" mass="28937">MNHERASLLLKLASLVLAAAVAVGLQARERANSPLYDYALSDSTGDPQCGFDFVDLGPTGLPLAMAPANAAAAGDDRAGVLALAQPFEFYQEPAASVVASDNGYLAIADSLEREDGSDFSNDCGLPVRADNPAASQERIYLYHDDLRPQPGAVVKQAHFSRCPRTSAMGAPEACTVVEWSGFEREGPLHSSQPLHAQAVLYHGSHEIVLQYASVDDSLGGQATVGLQGFDGRAAREAGCNVARQVRPRQAVCFRDPRHPATHAAQSRRLFR</sequence>
<dbReference type="RefSeq" id="WP_139446413.1">
    <property type="nucleotide sequence ID" value="NZ_SMDR01000001.1"/>
</dbReference>
<evidence type="ECO:0000313" key="2">
    <source>
        <dbReference type="Proteomes" id="UP000305760"/>
    </source>
</evidence>
<keyword evidence="2" id="KW-1185">Reference proteome</keyword>